<evidence type="ECO:0000313" key="3">
    <source>
        <dbReference type="Proteomes" id="UP000274131"/>
    </source>
</evidence>
<evidence type="ECO:0000313" key="2">
    <source>
        <dbReference type="EMBL" id="VDD97812.1"/>
    </source>
</evidence>
<proteinExistence type="predicted"/>
<evidence type="ECO:0000256" key="1">
    <source>
        <dbReference type="SAM" id="SignalP"/>
    </source>
</evidence>
<gene>
    <name evidence="2" type="ORF">EVEC_LOCUS12563</name>
</gene>
<dbReference type="STRING" id="51028.A0A0N4VQW7"/>
<name>A0A0N4VQW7_ENTVE</name>
<protein>
    <submittedName>
        <fullName evidence="4">Secreted protein</fullName>
    </submittedName>
</protein>
<evidence type="ECO:0000313" key="4">
    <source>
        <dbReference type="WBParaSite" id="EVEC_0001342401-mRNA-1"/>
    </source>
</evidence>
<sequence>MYRWLVVVATIAVTVPQVYSNGSEIEPAVRVVRIQIDYPNAAVSSTSDYPNWNHILRNSVLASLRFVNKHWLLCGETKFDM</sequence>
<dbReference type="Proteomes" id="UP000274131">
    <property type="component" value="Unassembled WGS sequence"/>
</dbReference>
<dbReference type="OrthoDB" id="382013at2759"/>
<keyword evidence="1" id="KW-0732">Signal</keyword>
<organism evidence="4">
    <name type="scientific">Enterobius vermicularis</name>
    <name type="common">Human pinworm</name>
    <dbReference type="NCBI Taxonomy" id="51028"/>
    <lineage>
        <taxon>Eukaryota</taxon>
        <taxon>Metazoa</taxon>
        <taxon>Ecdysozoa</taxon>
        <taxon>Nematoda</taxon>
        <taxon>Chromadorea</taxon>
        <taxon>Rhabditida</taxon>
        <taxon>Spirurina</taxon>
        <taxon>Oxyuridomorpha</taxon>
        <taxon>Oxyuroidea</taxon>
        <taxon>Oxyuridae</taxon>
        <taxon>Enterobius</taxon>
    </lineage>
</organism>
<feature type="signal peptide" evidence="1">
    <location>
        <begin position="1"/>
        <end position="20"/>
    </location>
</feature>
<dbReference type="WBParaSite" id="EVEC_0001342401-mRNA-1">
    <property type="protein sequence ID" value="EVEC_0001342401-mRNA-1"/>
    <property type="gene ID" value="EVEC_0001342401"/>
</dbReference>
<keyword evidence="3" id="KW-1185">Reference proteome</keyword>
<dbReference type="EMBL" id="UXUI01015267">
    <property type="protein sequence ID" value="VDD97812.1"/>
    <property type="molecule type" value="Genomic_DNA"/>
</dbReference>
<dbReference type="AlphaFoldDB" id="A0A0N4VQW7"/>
<reference evidence="4" key="1">
    <citation type="submission" date="2017-02" db="UniProtKB">
        <authorList>
            <consortium name="WormBaseParasite"/>
        </authorList>
    </citation>
    <scope>IDENTIFICATION</scope>
</reference>
<feature type="chain" id="PRO_5043123135" evidence="1">
    <location>
        <begin position="21"/>
        <end position="81"/>
    </location>
</feature>
<accession>A0A0N4VQW7</accession>
<reference evidence="2 3" key="2">
    <citation type="submission" date="2018-10" db="EMBL/GenBank/DDBJ databases">
        <authorList>
            <consortium name="Pathogen Informatics"/>
        </authorList>
    </citation>
    <scope>NUCLEOTIDE SEQUENCE [LARGE SCALE GENOMIC DNA]</scope>
</reference>